<sequence length="122" mass="14126">MSETRFFAFYLSLCETRIIISVEISKRTRNPSTTLHSYNINKNKKSFTDEDEKNANKISIYHAPYQNFRSQNKSYASFKQQIPQSIPPPSESISNSQFTLSLPENVPDIQSLFQPSRETVQK</sequence>
<comment type="caution">
    <text evidence="2">The sequence shown here is derived from an EMBL/GenBank/DDBJ whole genome shotgun (WGS) entry which is preliminary data.</text>
</comment>
<name>A0A9N8YWX0_9GLOM</name>
<dbReference type="Proteomes" id="UP000789706">
    <property type="component" value="Unassembled WGS sequence"/>
</dbReference>
<protein>
    <submittedName>
        <fullName evidence="2">11328_t:CDS:1</fullName>
    </submittedName>
</protein>
<dbReference type="AlphaFoldDB" id="A0A9N8YWX0"/>
<accession>A0A9N8YWX0</accession>
<evidence type="ECO:0000313" key="3">
    <source>
        <dbReference type="Proteomes" id="UP000789706"/>
    </source>
</evidence>
<feature type="region of interest" description="Disordered" evidence="1">
    <location>
        <begin position="78"/>
        <end position="98"/>
    </location>
</feature>
<dbReference type="EMBL" id="CAJVPK010000128">
    <property type="protein sequence ID" value="CAG8454937.1"/>
    <property type="molecule type" value="Genomic_DNA"/>
</dbReference>
<organism evidence="2 3">
    <name type="scientific">Diversispora eburnea</name>
    <dbReference type="NCBI Taxonomy" id="1213867"/>
    <lineage>
        <taxon>Eukaryota</taxon>
        <taxon>Fungi</taxon>
        <taxon>Fungi incertae sedis</taxon>
        <taxon>Mucoromycota</taxon>
        <taxon>Glomeromycotina</taxon>
        <taxon>Glomeromycetes</taxon>
        <taxon>Diversisporales</taxon>
        <taxon>Diversisporaceae</taxon>
        <taxon>Diversispora</taxon>
    </lineage>
</organism>
<proteinExistence type="predicted"/>
<keyword evidence="3" id="KW-1185">Reference proteome</keyword>
<gene>
    <name evidence="2" type="ORF">DEBURN_LOCUS2361</name>
</gene>
<reference evidence="2" key="1">
    <citation type="submission" date="2021-06" db="EMBL/GenBank/DDBJ databases">
        <authorList>
            <person name="Kallberg Y."/>
            <person name="Tangrot J."/>
            <person name="Rosling A."/>
        </authorList>
    </citation>
    <scope>NUCLEOTIDE SEQUENCE</scope>
    <source>
        <strain evidence="2">AZ414A</strain>
    </source>
</reference>
<evidence type="ECO:0000256" key="1">
    <source>
        <dbReference type="SAM" id="MobiDB-lite"/>
    </source>
</evidence>
<evidence type="ECO:0000313" key="2">
    <source>
        <dbReference type="EMBL" id="CAG8454937.1"/>
    </source>
</evidence>